<dbReference type="CDD" id="cd00780">
    <property type="entry name" value="NTF2"/>
    <property type="match status" value="1"/>
</dbReference>
<comment type="function">
    <text evidence="2">Has a role in nuclear-cytoplasmic transport of proteins and mRNAs.</text>
</comment>
<dbReference type="FunFam" id="3.10.450.50:FF:000005">
    <property type="entry name" value="Nuclear transport factor 2"/>
    <property type="match status" value="1"/>
</dbReference>
<dbReference type="GeneID" id="6502775"/>
<dbReference type="Proteomes" id="UP000007801">
    <property type="component" value="Unassembled WGS sequence"/>
</dbReference>
<dbReference type="STRING" id="7217.B3M744"/>
<gene>
    <name evidence="4" type="primary">Dana\GF20049</name>
    <name evidence="4" type="synonym">dana_GLEANR_22454</name>
    <name evidence="4" type="ORF">GF20049</name>
</gene>
<dbReference type="SMR" id="B3M744"/>
<proteinExistence type="predicted"/>
<dbReference type="Gene3D" id="3.10.450.50">
    <property type="match status" value="1"/>
</dbReference>
<dbReference type="AlphaFoldDB" id="B3M744"/>
<dbReference type="GO" id="GO:0051028">
    <property type="term" value="P:mRNA transport"/>
    <property type="evidence" value="ECO:0007669"/>
    <property type="project" value="UniProtKB-UniRule"/>
</dbReference>
<evidence type="ECO:0000259" key="3">
    <source>
        <dbReference type="PROSITE" id="PS50177"/>
    </source>
</evidence>
<evidence type="ECO:0000313" key="5">
    <source>
        <dbReference type="Proteomes" id="UP000007801"/>
    </source>
</evidence>
<dbReference type="GO" id="GO:0005635">
    <property type="term" value="C:nuclear envelope"/>
    <property type="evidence" value="ECO:0007669"/>
    <property type="project" value="UniProtKB-ARBA"/>
</dbReference>
<reference evidence="4 5" key="1">
    <citation type="journal article" date="2007" name="Nature">
        <title>Evolution of genes and genomes on the Drosophila phylogeny.</title>
        <authorList>
            <consortium name="Drosophila 12 Genomes Consortium"/>
            <person name="Clark A.G."/>
            <person name="Eisen M.B."/>
            <person name="Smith D.R."/>
            <person name="Bergman C.M."/>
            <person name="Oliver B."/>
            <person name="Markow T.A."/>
            <person name="Kaufman T.C."/>
            <person name="Kellis M."/>
            <person name="Gelbart W."/>
            <person name="Iyer V.N."/>
            <person name="Pollard D.A."/>
            <person name="Sackton T.B."/>
            <person name="Larracuente A.M."/>
            <person name="Singh N.D."/>
            <person name="Abad J.P."/>
            <person name="Abt D.N."/>
            <person name="Adryan B."/>
            <person name="Aguade M."/>
            <person name="Akashi H."/>
            <person name="Anderson W.W."/>
            <person name="Aquadro C.F."/>
            <person name="Ardell D.H."/>
            <person name="Arguello R."/>
            <person name="Artieri C.G."/>
            <person name="Barbash D.A."/>
            <person name="Barker D."/>
            <person name="Barsanti P."/>
            <person name="Batterham P."/>
            <person name="Batzoglou S."/>
            <person name="Begun D."/>
            <person name="Bhutkar A."/>
            <person name="Blanco E."/>
            <person name="Bosak S.A."/>
            <person name="Bradley R.K."/>
            <person name="Brand A.D."/>
            <person name="Brent M.R."/>
            <person name="Brooks A.N."/>
            <person name="Brown R.H."/>
            <person name="Butlin R.K."/>
            <person name="Caggese C."/>
            <person name="Calvi B.R."/>
            <person name="Bernardo de Carvalho A."/>
            <person name="Caspi A."/>
            <person name="Castrezana S."/>
            <person name="Celniker S.E."/>
            <person name="Chang J.L."/>
            <person name="Chapple C."/>
            <person name="Chatterji S."/>
            <person name="Chinwalla A."/>
            <person name="Civetta A."/>
            <person name="Clifton S.W."/>
            <person name="Comeron J.M."/>
            <person name="Costello J.C."/>
            <person name="Coyne J.A."/>
            <person name="Daub J."/>
            <person name="David R.G."/>
            <person name="Delcher A.L."/>
            <person name="Delehaunty K."/>
            <person name="Do C.B."/>
            <person name="Ebling H."/>
            <person name="Edwards K."/>
            <person name="Eickbush T."/>
            <person name="Evans J.D."/>
            <person name="Filipski A."/>
            <person name="Findeiss S."/>
            <person name="Freyhult E."/>
            <person name="Fulton L."/>
            <person name="Fulton R."/>
            <person name="Garcia A.C."/>
            <person name="Gardiner A."/>
            <person name="Garfield D.A."/>
            <person name="Garvin B.E."/>
            <person name="Gibson G."/>
            <person name="Gilbert D."/>
            <person name="Gnerre S."/>
            <person name="Godfrey J."/>
            <person name="Good R."/>
            <person name="Gotea V."/>
            <person name="Gravely B."/>
            <person name="Greenberg A.J."/>
            <person name="Griffiths-Jones S."/>
            <person name="Gross S."/>
            <person name="Guigo R."/>
            <person name="Gustafson E.A."/>
            <person name="Haerty W."/>
            <person name="Hahn M.W."/>
            <person name="Halligan D.L."/>
            <person name="Halpern A.L."/>
            <person name="Halter G.M."/>
            <person name="Han M.V."/>
            <person name="Heger A."/>
            <person name="Hillier L."/>
            <person name="Hinrichs A.S."/>
            <person name="Holmes I."/>
            <person name="Hoskins R.A."/>
            <person name="Hubisz M.J."/>
            <person name="Hultmark D."/>
            <person name="Huntley M.A."/>
            <person name="Jaffe D.B."/>
            <person name="Jagadeeshan S."/>
            <person name="Jeck W.R."/>
            <person name="Johnson J."/>
            <person name="Jones C.D."/>
            <person name="Jordan W.C."/>
            <person name="Karpen G.H."/>
            <person name="Kataoka E."/>
            <person name="Keightley P.D."/>
            <person name="Kheradpour P."/>
            <person name="Kirkness E.F."/>
            <person name="Koerich L.B."/>
            <person name="Kristiansen K."/>
            <person name="Kudrna D."/>
            <person name="Kulathinal R.J."/>
            <person name="Kumar S."/>
            <person name="Kwok R."/>
            <person name="Lander E."/>
            <person name="Langley C.H."/>
            <person name="Lapoint R."/>
            <person name="Lazzaro B.P."/>
            <person name="Lee S.J."/>
            <person name="Levesque L."/>
            <person name="Li R."/>
            <person name="Lin C.F."/>
            <person name="Lin M.F."/>
            <person name="Lindblad-Toh K."/>
            <person name="Llopart A."/>
            <person name="Long M."/>
            <person name="Low L."/>
            <person name="Lozovsky E."/>
            <person name="Lu J."/>
            <person name="Luo M."/>
            <person name="Machado C.A."/>
            <person name="Makalowski W."/>
            <person name="Marzo M."/>
            <person name="Matsuda M."/>
            <person name="Matzkin L."/>
            <person name="McAllister B."/>
            <person name="McBride C.S."/>
            <person name="McKernan B."/>
            <person name="McKernan K."/>
            <person name="Mendez-Lago M."/>
            <person name="Minx P."/>
            <person name="Mollenhauer M.U."/>
            <person name="Montooth K."/>
            <person name="Mount S.M."/>
            <person name="Mu X."/>
            <person name="Myers E."/>
            <person name="Negre B."/>
            <person name="Newfeld S."/>
            <person name="Nielsen R."/>
            <person name="Noor M.A."/>
            <person name="O'Grady P."/>
            <person name="Pachter L."/>
            <person name="Papaceit M."/>
            <person name="Parisi M.J."/>
            <person name="Parisi M."/>
            <person name="Parts L."/>
            <person name="Pedersen J.S."/>
            <person name="Pesole G."/>
            <person name="Phillippy A.M."/>
            <person name="Ponting C.P."/>
            <person name="Pop M."/>
            <person name="Porcelli D."/>
            <person name="Powell J.R."/>
            <person name="Prohaska S."/>
            <person name="Pruitt K."/>
            <person name="Puig M."/>
            <person name="Quesneville H."/>
            <person name="Ram K.R."/>
            <person name="Rand D."/>
            <person name="Rasmussen M.D."/>
            <person name="Reed L.K."/>
            <person name="Reenan R."/>
            <person name="Reily A."/>
            <person name="Remington K.A."/>
            <person name="Rieger T.T."/>
            <person name="Ritchie M.G."/>
            <person name="Robin C."/>
            <person name="Rogers Y.H."/>
            <person name="Rohde C."/>
            <person name="Rozas J."/>
            <person name="Rubenfield M.J."/>
            <person name="Ruiz A."/>
            <person name="Russo S."/>
            <person name="Salzberg S.L."/>
            <person name="Sanchez-Gracia A."/>
            <person name="Saranga D.J."/>
            <person name="Sato H."/>
            <person name="Schaeffer S.W."/>
            <person name="Schatz M.C."/>
            <person name="Schlenke T."/>
            <person name="Schwartz R."/>
            <person name="Segarra C."/>
            <person name="Singh R.S."/>
            <person name="Sirot L."/>
            <person name="Sirota M."/>
            <person name="Sisneros N.B."/>
            <person name="Smith C.D."/>
            <person name="Smith T.F."/>
            <person name="Spieth J."/>
            <person name="Stage D.E."/>
            <person name="Stark A."/>
            <person name="Stephan W."/>
            <person name="Strausberg R.L."/>
            <person name="Strempel S."/>
            <person name="Sturgill D."/>
            <person name="Sutton G."/>
            <person name="Sutton G.G."/>
            <person name="Tao W."/>
            <person name="Teichmann S."/>
            <person name="Tobari Y.N."/>
            <person name="Tomimura Y."/>
            <person name="Tsolas J.M."/>
            <person name="Valente V.L."/>
            <person name="Venter E."/>
            <person name="Venter J.C."/>
            <person name="Vicario S."/>
            <person name="Vieira F.G."/>
            <person name="Vilella A.J."/>
            <person name="Villasante A."/>
            <person name="Walenz B."/>
            <person name="Wang J."/>
            <person name="Wasserman M."/>
            <person name="Watts T."/>
            <person name="Wilson D."/>
            <person name="Wilson R.K."/>
            <person name="Wing R.A."/>
            <person name="Wolfner M.F."/>
            <person name="Wong A."/>
            <person name="Wong G.K."/>
            <person name="Wu C.I."/>
            <person name="Wu G."/>
            <person name="Yamamoto D."/>
            <person name="Yang H.P."/>
            <person name="Yang S.P."/>
            <person name="Yorke J.A."/>
            <person name="Yoshida K."/>
            <person name="Zdobnov E."/>
            <person name="Zhang P."/>
            <person name="Zhang Y."/>
            <person name="Zimin A.V."/>
            <person name="Baldwin J."/>
            <person name="Abdouelleil A."/>
            <person name="Abdulkadir J."/>
            <person name="Abebe A."/>
            <person name="Abera B."/>
            <person name="Abreu J."/>
            <person name="Acer S.C."/>
            <person name="Aftuck L."/>
            <person name="Alexander A."/>
            <person name="An P."/>
            <person name="Anderson E."/>
            <person name="Anderson S."/>
            <person name="Arachi H."/>
            <person name="Azer M."/>
            <person name="Bachantsang P."/>
            <person name="Barry A."/>
            <person name="Bayul T."/>
            <person name="Berlin A."/>
            <person name="Bessette D."/>
            <person name="Bloom T."/>
            <person name="Blye J."/>
            <person name="Boguslavskiy L."/>
            <person name="Bonnet C."/>
            <person name="Boukhgalter B."/>
            <person name="Bourzgui I."/>
            <person name="Brown A."/>
            <person name="Cahill P."/>
            <person name="Channer S."/>
            <person name="Cheshatsang Y."/>
            <person name="Chuda L."/>
            <person name="Citroen M."/>
            <person name="Collymore A."/>
            <person name="Cooke P."/>
            <person name="Costello M."/>
            <person name="D'Aco K."/>
            <person name="Daza R."/>
            <person name="De Haan G."/>
            <person name="DeGray S."/>
            <person name="DeMaso C."/>
            <person name="Dhargay N."/>
            <person name="Dooley K."/>
            <person name="Dooley E."/>
            <person name="Doricent M."/>
            <person name="Dorje P."/>
            <person name="Dorjee K."/>
            <person name="Dupes A."/>
            <person name="Elong R."/>
            <person name="Falk J."/>
            <person name="Farina A."/>
            <person name="Faro S."/>
            <person name="Ferguson D."/>
            <person name="Fisher S."/>
            <person name="Foley C.D."/>
            <person name="Franke A."/>
            <person name="Friedrich D."/>
            <person name="Gadbois L."/>
            <person name="Gearin G."/>
            <person name="Gearin C.R."/>
            <person name="Giannoukos G."/>
            <person name="Goode T."/>
            <person name="Graham J."/>
            <person name="Grandbois E."/>
            <person name="Grewal S."/>
            <person name="Gyaltsen K."/>
            <person name="Hafez N."/>
            <person name="Hagos B."/>
            <person name="Hall J."/>
            <person name="Henson C."/>
            <person name="Hollinger A."/>
            <person name="Honan T."/>
            <person name="Huard M.D."/>
            <person name="Hughes L."/>
            <person name="Hurhula B."/>
            <person name="Husby M.E."/>
            <person name="Kamat A."/>
            <person name="Kanga B."/>
            <person name="Kashin S."/>
            <person name="Khazanovich D."/>
            <person name="Kisner P."/>
            <person name="Lance K."/>
            <person name="Lara M."/>
            <person name="Lee W."/>
            <person name="Lennon N."/>
            <person name="Letendre F."/>
            <person name="LeVine R."/>
            <person name="Lipovsky A."/>
            <person name="Liu X."/>
            <person name="Liu J."/>
            <person name="Liu S."/>
            <person name="Lokyitsang T."/>
            <person name="Lokyitsang Y."/>
            <person name="Lubonja R."/>
            <person name="Lui A."/>
            <person name="MacDonald P."/>
            <person name="Magnisalis V."/>
            <person name="Maru K."/>
            <person name="Matthews C."/>
            <person name="McCusker W."/>
            <person name="McDonough S."/>
            <person name="Mehta T."/>
            <person name="Meldrim J."/>
            <person name="Meneus L."/>
            <person name="Mihai O."/>
            <person name="Mihalev A."/>
            <person name="Mihova T."/>
            <person name="Mittelman R."/>
            <person name="Mlenga V."/>
            <person name="Montmayeur A."/>
            <person name="Mulrain L."/>
            <person name="Navidi A."/>
            <person name="Naylor J."/>
            <person name="Negash T."/>
            <person name="Nguyen T."/>
            <person name="Nguyen N."/>
            <person name="Nicol R."/>
            <person name="Norbu C."/>
            <person name="Norbu N."/>
            <person name="Novod N."/>
            <person name="O'Neill B."/>
            <person name="Osman S."/>
            <person name="Markiewicz E."/>
            <person name="Oyono O.L."/>
            <person name="Patti C."/>
            <person name="Phunkhang P."/>
            <person name="Pierre F."/>
            <person name="Priest M."/>
            <person name="Raghuraman S."/>
            <person name="Rege F."/>
            <person name="Reyes R."/>
            <person name="Rise C."/>
            <person name="Rogov P."/>
            <person name="Ross K."/>
            <person name="Ryan E."/>
            <person name="Settipalli S."/>
            <person name="Shea T."/>
            <person name="Sherpa N."/>
            <person name="Shi L."/>
            <person name="Shih D."/>
            <person name="Sparrow T."/>
            <person name="Spaulding J."/>
            <person name="Stalker J."/>
            <person name="Stange-Thomann N."/>
            <person name="Stavropoulos S."/>
            <person name="Stone C."/>
            <person name="Strader C."/>
            <person name="Tesfaye S."/>
            <person name="Thomson T."/>
            <person name="Thoulutsang Y."/>
            <person name="Thoulutsang D."/>
            <person name="Topham K."/>
            <person name="Topping I."/>
            <person name="Tsamla T."/>
            <person name="Vassiliev H."/>
            <person name="Vo A."/>
            <person name="Wangchuk T."/>
            <person name="Wangdi T."/>
            <person name="Weiand M."/>
            <person name="Wilkinson J."/>
            <person name="Wilson A."/>
            <person name="Yadav S."/>
            <person name="Young G."/>
            <person name="Yu Q."/>
            <person name="Zembek L."/>
            <person name="Zhong D."/>
            <person name="Zimmer A."/>
            <person name="Zwirko Z."/>
            <person name="Jaffe D.B."/>
            <person name="Alvarez P."/>
            <person name="Brockman W."/>
            <person name="Butler J."/>
            <person name="Chin C."/>
            <person name="Gnerre S."/>
            <person name="Grabherr M."/>
            <person name="Kleber M."/>
            <person name="Mauceli E."/>
            <person name="MacCallum I."/>
        </authorList>
    </citation>
    <scope>NUCLEOTIDE SEQUENCE [LARGE SCALE GENOMIC DNA]</scope>
    <source>
        <strain evidence="5">Tucson 14024-0371.13</strain>
    </source>
</reference>
<dbReference type="eggNOG" id="KOG2104">
    <property type="taxonomic scope" value="Eukaryota"/>
</dbReference>
<dbReference type="InterPro" id="IPR045875">
    <property type="entry name" value="NTF2"/>
</dbReference>
<dbReference type="OMA" id="CTTHAIR"/>
<keyword evidence="1 2" id="KW-0963">Cytoplasm</keyword>
<keyword evidence="5" id="KW-1185">Reference proteome</keyword>
<keyword evidence="2" id="KW-0653">Protein transport</keyword>
<feature type="domain" description="NTF2" evidence="3">
    <location>
        <begin position="10"/>
        <end position="123"/>
    </location>
</feature>
<sequence length="126" mass="14482">MELNRDFEEITSLFVDQYYTLFDDPEKREELCNCYNSSSSLLSFQGEQIRGPKISEKLKNLPVQKINRIIRSVDSQPTCDGGVLIYVHGSLQCEEEVPVNFSQIILLHNGEQGIFIAHDIFRTEVI</sequence>
<dbReference type="OrthoDB" id="6507044at2759"/>
<comment type="subcellular location">
    <subcellularLocation>
        <location evidence="2">Cytoplasm</location>
    </subcellularLocation>
    <subcellularLocation>
        <location evidence="2">Nucleus</location>
    </subcellularLocation>
</comment>
<dbReference type="GO" id="GO:0006606">
    <property type="term" value="P:protein import into nucleus"/>
    <property type="evidence" value="ECO:0007669"/>
    <property type="project" value="UniProtKB-ARBA"/>
</dbReference>
<dbReference type="Pfam" id="PF02136">
    <property type="entry name" value="NTF2"/>
    <property type="match status" value="1"/>
</dbReference>
<dbReference type="HOGENOM" id="CLU_131642_1_0_1"/>
<dbReference type="InterPro" id="IPR032710">
    <property type="entry name" value="NTF2-like_dom_sf"/>
</dbReference>
<dbReference type="InterPro" id="IPR018222">
    <property type="entry name" value="Nuclear_transport_factor_2_euk"/>
</dbReference>
<evidence type="ECO:0000313" key="4">
    <source>
        <dbReference type="EMBL" id="EDV40909.1"/>
    </source>
</evidence>
<dbReference type="PhylomeDB" id="B3M744"/>
<dbReference type="InParanoid" id="B3M744"/>
<keyword evidence="2" id="KW-0813">Transport</keyword>
<accession>B3M744</accession>
<organism evidence="4 5">
    <name type="scientific">Drosophila ananassae</name>
    <name type="common">Fruit fly</name>
    <dbReference type="NCBI Taxonomy" id="7217"/>
    <lineage>
        <taxon>Eukaryota</taxon>
        <taxon>Metazoa</taxon>
        <taxon>Ecdysozoa</taxon>
        <taxon>Arthropoda</taxon>
        <taxon>Hexapoda</taxon>
        <taxon>Insecta</taxon>
        <taxon>Pterygota</taxon>
        <taxon>Neoptera</taxon>
        <taxon>Endopterygota</taxon>
        <taxon>Diptera</taxon>
        <taxon>Brachycera</taxon>
        <taxon>Muscomorpha</taxon>
        <taxon>Ephydroidea</taxon>
        <taxon>Drosophilidae</taxon>
        <taxon>Drosophila</taxon>
        <taxon>Sophophora</taxon>
    </lineage>
</organism>
<dbReference type="InterPro" id="IPR002075">
    <property type="entry name" value="NTF2_dom"/>
</dbReference>
<evidence type="ECO:0000256" key="1">
    <source>
        <dbReference type="ARBA" id="ARBA00022490"/>
    </source>
</evidence>
<dbReference type="EMBL" id="CH902618">
    <property type="protein sequence ID" value="EDV40909.1"/>
    <property type="molecule type" value="Genomic_DNA"/>
</dbReference>
<dbReference type="GO" id="GO:0005737">
    <property type="term" value="C:cytoplasm"/>
    <property type="evidence" value="ECO:0007669"/>
    <property type="project" value="UniProtKB-SubCell"/>
</dbReference>
<evidence type="ECO:0000256" key="2">
    <source>
        <dbReference type="RuleBase" id="RU369002"/>
    </source>
</evidence>
<dbReference type="SUPFAM" id="SSF54427">
    <property type="entry name" value="NTF2-like"/>
    <property type="match status" value="1"/>
</dbReference>
<dbReference type="PANTHER" id="PTHR12612">
    <property type="entry name" value="NUCLEAR TRANSPORT FACTOR 2"/>
    <property type="match status" value="1"/>
</dbReference>
<dbReference type="KEGG" id="dan:6502775"/>
<protein>
    <recommendedName>
        <fullName evidence="2">Nuclear transport factor 2</fullName>
        <shortName evidence="2">NTF-2</shortName>
    </recommendedName>
</protein>
<keyword evidence="2" id="KW-0539">Nucleus</keyword>
<dbReference type="PROSITE" id="PS50177">
    <property type="entry name" value="NTF2_DOMAIN"/>
    <property type="match status" value="1"/>
</dbReference>
<name>B3M744_DROAN</name>